<feature type="transmembrane region" description="Helical" evidence="1">
    <location>
        <begin position="90"/>
        <end position="110"/>
    </location>
</feature>
<dbReference type="EMBL" id="PJCH01000017">
    <property type="protein sequence ID" value="PQA85354.1"/>
    <property type="molecule type" value="Genomic_DNA"/>
</dbReference>
<feature type="transmembrane region" description="Helical" evidence="1">
    <location>
        <begin position="63"/>
        <end position="83"/>
    </location>
</feature>
<evidence type="ECO:0000313" key="2">
    <source>
        <dbReference type="EMBL" id="PQA85354.1"/>
    </source>
</evidence>
<feature type="transmembrane region" description="Helical" evidence="1">
    <location>
        <begin position="12"/>
        <end position="32"/>
    </location>
</feature>
<evidence type="ECO:0000313" key="3">
    <source>
        <dbReference type="Proteomes" id="UP000239504"/>
    </source>
</evidence>
<protein>
    <submittedName>
        <fullName evidence="2">Uncharacterized protein</fullName>
    </submittedName>
</protein>
<organism evidence="2 3">
    <name type="scientific">Hyphococcus luteus</name>
    <dbReference type="NCBI Taxonomy" id="2058213"/>
    <lineage>
        <taxon>Bacteria</taxon>
        <taxon>Pseudomonadati</taxon>
        <taxon>Pseudomonadota</taxon>
        <taxon>Alphaproteobacteria</taxon>
        <taxon>Parvularculales</taxon>
        <taxon>Parvularculaceae</taxon>
        <taxon>Hyphococcus</taxon>
    </lineage>
</organism>
<reference evidence="2 3" key="1">
    <citation type="submission" date="2017-12" db="EMBL/GenBank/DDBJ databases">
        <authorList>
            <person name="Hurst M.R.H."/>
        </authorList>
    </citation>
    <scope>NUCLEOTIDE SEQUENCE [LARGE SCALE GENOMIC DNA]</scope>
    <source>
        <strain evidence="2 3">SY-3-19</strain>
    </source>
</reference>
<comment type="caution">
    <text evidence="2">The sequence shown here is derived from an EMBL/GenBank/DDBJ whole genome shotgun (WGS) entry which is preliminary data.</text>
</comment>
<keyword evidence="1" id="KW-1133">Transmembrane helix</keyword>
<proteinExistence type="predicted"/>
<dbReference type="Proteomes" id="UP000239504">
    <property type="component" value="Unassembled WGS sequence"/>
</dbReference>
<keyword evidence="1" id="KW-0472">Membrane</keyword>
<keyword evidence="1" id="KW-0812">Transmembrane</keyword>
<evidence type="ECO:0000256" key="1">
    <source>
        <dbReference type="SAM" id="Phobius"/>
    </source>
</evidence>
<sequence>MKQGVKTPGDYNLVDMAGLALAGSAGIISALVTDYQQSGEASALFTINQWVVQLGNILGFGQVPLWMVVVGLTLLGAGSIFYFQPITRQGAFAQGFGLLAVMMTAVPSNLSGGLEAINDTLPGLEPSPSQQEASLGQARIYQASYRPAQYVQVQDSRGAKYDVYLTINFPEGLPDEVDTMVRKGSLRGRLLNEDTGETFNLFRSAGGLMRQQGNSLVIRAGVPARSNEGKLWVRVEAQGYAIEVTSYDATLGQKVDWNIDMTPSNTPLFMQRLNKSYWF</sequence>
<dbReference type="AlphaFoldDB" id="A0A2S7JYM6"/>
<name>A0A2S7JYM6_9PROT</name>
<keyword evidence="3" id="KW-1185">Reference proteome</keyword>
<accession>A0A2S7JYM6</accession>
<gene>
    <name evidence="2" type="ORF">CW354_20585</name>
</gene>